<evidence type="ECO:0000313" key="1">
    <source>
        <dbReference type="EMBL" id="PVU90673.1"/>
    </source>
</evidence>
<gene>
    <name evidence="1" type="ORF">BB561_004785</name>
</gene>
<keyword evidence="2" id="KW-1185">Reference proteome</keyword>
<evidence type="ECO:0000313" key="2">
    <source>
        <dbReference type="Proteomes" id="UP000245383"/>
    </source>
</evidence>
<dbReference type="EMBL" id="MBFR01000245">
    <property type="protein sequence ID" value="PVU90673.1"/>
    <property type="molecule type" value="Genomic_DNA"/>
</dbReference>
<dbReference type="AlphaFoldDB" id="A0A2T9YEA8"/>
<name>A0A2T9YEA8_9FUNG</name>
<proteinExistence type="predicted"/>
<protein>
    <submittedName>
        <fullName evidence="1">Uncharacterized protein</fullName>
    </submittedName>
</protein>
<sequence length="88" mass="10327">MHYENIVVIFQCGAEIIVPFENKYIANSFPCLKKESDKGVEINKFTIGELIKFSNTDYYDDEYAIHTLISHQYQLENEYNHGYRGDPL</sequence>
<accession>A0A2T9YEA8</accession>
<comment type="caution">
    <text evidence="1">The sequence shown here is derived from an EMBL/GenBank/DDBJ whole genome shotgun (WGS) entry which is preliminary data.</text>
</comment>
<organism evidence="1 2">
    <name type="scientific">Smittium simulii</name>
    <dbReference type="NCBI Taxonomy" id="133385"/>
    <lineage>
        <taxon>Eukaryota</taxon>
        <taxon>Fungi</taxon>
        <taxon>Fungi incertae sedis</taxon>
        <taxon>Zoopagomycota</taxon>
        <taxon>Kickxellomycotina</taxon>
        <taxon>Harpellomycetes</taxon>
        <taxon>Harpellales</taxon>
        <taxon>Legeriomycetaceae</taxon>
        <taxon>Smittium</taxon>
    </lineage>
</organism>
<reference evidence="1 2" key="1">
    <citation type="journal article" date="2018" name="MBio">
        <title>Comparative Genomics Reveals the Core Gene Toolbox for the Fungus-Insect Symbiosis.</title>
        <authorList>
            <person name="Wang Y."/>
            <person name="Stata M."/>
            <person name="Wang W."/>
            <person name="Stajich J.E."/>
            <person name="White M.M."/>
            <person name="Moncalvo J.M."/>
        </authorList>
    </citation>
    <scope>NUCLEOTIDE SEQUENCE [LARGE SCALE GENOMIC DNA]</scope>
    <source>
        <strain evidence="1 2">SWE-8-4</strain>
    </source>
</reference>
<dbReference type="Proteomes" id="UP000245383">
    <property type="component" value="Unassembled WGS sequence"/>
</dbReference>